<dbReference type="Pfam" id="PF10108">
    <property type="entry name" value="DNA_pol_B_exo2"/>
    <property type="match status" value="1"/>
</dbReference>
<dbReference type="InterPro" id="IPR019288">
    <property type="entry name" value="3'-5'_exonuclease_PolB-like"/>
</dbReference>
<reference evidence="2 3" key="1">
    <citation type="submission" date="2018-05" db="EMBL/GenBank/DDBJ databases">
        <title>Genomic Encyclopedia of Type Strains, Phase IV (KMG-IV): sequencing the most valuable type-strain genomes for metagenomic binning, comparative biology and taxonomic classification.</title>
        <authorList>
            <person name="Goeker M."/>
        </authorList>
    </citation>
    <scope>NUCLEOTIDE SEQUENCE [LARGE SCALE GENOMIC DNA]</scope>
    <source>
        <strain evidence="2 3">DSM 23606</strain>
    </source>
</reference>
<evidence type="ECO:0000259" key="1">
    <source>
        <dbReference type="Pfam" id="PF10108"/>
    </source>
</evidence>
<dbReference type="OrthoDB" id="13288at2"/>
<dbReference type="AlphaFoldDB" id="A0A317MX31"/>
<accession>A0A317MX31</accession>
<dbReference type="InterPro" id="IPR036397">
    <property type="entry name" value="RNaseH_sf"/>
</dbReference>
<dbReference type="RefSeq" id="WP_110017863.1">
    <property type="nucleotide sequence ID" value="NZ_QGTJ01000003.1"/>
</dbReference>
<name>A0A317MX31_9GAMM</name>
<sequence length="260" mass="29170">MNVLVFDIETVPDVEGARRLNGFEGLSDAQVAAAMHFERRQNSGSDFVRHHLQRIVAISAVLRSGSQLKVWSLGTPASGEAELIQRFFDGVGKYVPTLVSWNGSGFDLPVLHYRALLHGIAAPRYWDTGEDEPAFRYNHYLGRFHWRHTDLMDVLAAYQPRAAAPLDEIATLIGAPGKMGMHGGKVWGAFQAGEIEAIRQYCETDVLNTYLVWLRFELLRGHLGAEGYGAECRLLRDWLRNAEAAHFAEFLARWSSCPQD</sequence>
<dbReference type="GO" id="GO:0003676">
    <property type="term" value="F:nucleic acid binding"/>
    <property type="evidence" value="ECO:0007669"/>
    <property type="project" value="InterPro"/>
</dbReference>
<protein>
    <recommendedName>
        <fullName evidence="1">Predicted 3'-5' exonuclease PolB-like domain-containing protein</fullName>
    </recommendedName>
</protein>
<gene>
    <name evidence="2" type="ORF">C7443_103286</name>
</gene>
<keyword evidence="3" id="KW-1185">Reference proteome</keyword>
<dbReference type="CDD" id="cd05782">
    <property type="entry name" value="DNA_polB_like1_exo"/>
    <property type="match status" value="1"/>
</dbReference>
<dbReference type="Proteomes" id="UP000246569">
    <property type="component" value="Unassembled WGS sequence"/>
</dbReference>
<proteinExistence type="predicted"/>
<evidence type="ECO:0000313" key="2">
    <source>
        <dbReference type="EMBL" id="PWV63361.1"/>
    </source>
</evidence>
<dbReference type="Gene3D" id="3.30.420.10">
    <property type="entry name" value="Ribonuclease H-like superfamily/Ribonuclease H"/>
    <property type="match status" value="1"/>
</dbReference>
<organism evidence="2 3">
    <name type="scientific">Plasticicumulans acidivorans</name>
    <dbReference type="NCBI Taxonomy" id="886464"/>
    <lineage>
        <taxon>Bacteria</taxon>
        <taxon>Pseudomonadati</taxon>
        <taxon>Pseudomonadota</taxon>
        <taxon>Gammaproteobacteria</taxon>
        <taxon>Candidatus Competibacteraceae</taxon>
        <taxon>Plasticicumulans</taxon>
    </lineage>
</organism>
<dbReference type="SUPFAM" id="SSF53098">
    <property type="entry name" value="Ribonuclease H-like"/>
    <property type="match status" value="1"/>
</dbReference>
<evidence type="ECO:0000313" key="3">
    <source>
        <dbReference type="Proteomes" id="UP000246569"/>
    </source>
</evidence>
<comment type="caution">
    <text evidence="2">The sequence shown here is derived from an EMBL/GenBank/DDBJ whole genome shotgun (WGS) entry which is preliminary data.</text>
</comment>
<feature type="domain" description="Predicted 3'-5' exonuclease PolB-like" evidence="1">
    <location>
        <begin position="45"/>
        <end position="254"/>
    </location>
</feature>
<dbReference type="EMBL" id="QGTJ01000003">
    <property type="protein sequence ID" value="PWV63361.1"/>
    <property type="molecule type" value="Genomic_DNA"/>
</dbReference>
<dbReference type="InterPro" id="IPR012337">
    <property type="entry name" value="RNaseH-like_sf"/>
</dbReference>